<organism evidence="2 3">
    <name type="scientific">Plutella xylostella</name>
    <name type="common">Diamondback moth</name>
    <name type="synonym">Plutella maculipennis</name>
    <dbReference type="NCBI Taxonomy" id="51655"/>
    <lineage>
        <taxon>Eukaryota</taxon>
        <taxon>Metazoa</taxon>
        <taxon>Ecdysozoa</taxon>
        <taxon>Arthropoda</taxon>
        <taxon>Hexapoda</taxon>
        <taxon>Insecta</taxon>
        <taxon>Pterygota</taxon>
        <taxon>Neoptera</taxon>
        <taxon>Endopterygota</taxon>
        <taxon>Lepidoptera</taxon>
        <taxon>Glossata</taxon>
        <taxon>Ditrysia</taxon>
        <taxon>Yponomeutoidea</taxon>
        <taxon>Plutellidae</taxon>
        <taxon>Plutella</taxon>
    </lineage>
</organism>
<name>A0ABQ7QV42_PLUXY</name>
<reference evidence="2 3" key="1">
    <citation type="submission" date="2021-06" db="EMBL/GenBank/DDBJ databases">
        <title>A haploid diamondback moth (Plutella xylostella L.) genome assembly resolves 31 chromosomes and identifies a diamide resistance mutation.</title>
        <authorList>
            <person name="Ward C.M."/>
            <person name="Perry K.D."/>
            <person name="Baker G."/>
            <person name="Powis K."/>
            <person name="Heckel D.G."/>
            <person name="Baxter S.W."/>
        </authorList>
    </citation>
    <scope>NUCLEOTIDE SEQUENCE [LARGE SCALE GENOMIC DNA]</scope>
    <source>
        <strain evidence="2 3">LV</strain>
        <tissue evidence="2">Single pupa</tissue>
    </source>
</reference>
<keyword evidence="3" id="KW-1185">Reference proteome</keyword>
<dbReference type="Proteomes" id="UP000823941">
    <property type="component" value="Chromosome 8"/>
</dbReference>
<evidence type="ECO:0000313" key="2">
    <source>
        <dbReference type="EMBL" id="KAG7308919.1"/>
    </source>
</evidence>
<protein>
    <submittedName>
        <fullName evidence="2">Uncharacterized protein</fullName>
    </submittedName>
</protein>
<evidence type="ECO:0000256" key="1">
    <source>
        <dbReference type="SAM" id="MobiDB-lite"/>
    </source>
</evidence>
<gene>
    <name evidence="2" type="ORF">JYU34_006190</name>
</gene>
<accession>A0ABQ7QV42</accession>
<feature type="compositionally biased region" description="Basic and acidic residues" evidence="1">
    <location>
        <begin position="83"/>
        <end position="93"/>
    </location>
</feature>
<comment type="caution">
    <text evidence="2">The sequence shown here is derived from an EMBL/GenBank/DDBJ whole genome shotgun (WGS) entry which is preliminary data.</text>
</comment>
<dbReference type="EMBL" id="JAHIBW010000008">
    <property type="protein sequence ID" value="KAG7308919.1"/>
    <property type="molecule type" value="Genomic_DNA"/>
</dbReference>
<feature type="region of interest" description="Disordered" evidence="1">
    <location>
        <begin position="1"/>
        <end position="23"/>
    </location>
</feature>
<feature type="region of interest" description="Disordered" evidence="1">
    <location>
        <begin position="72"/>
        <end position="93"/>
    </location>
</feature>
<proteinExistence type="predicted"/>
<sequence>MPEECGVHNSKKEKQKGGILGNLDPHTASDLCSLNIEAAKIAAGRATDIVRSEETLASGGTGLHDELDMVTAAGGNQVEAEDVGDKERTSASA</sequence>
<evidence type="ECO:0000313" key="3">
    <source>
        <dbReference type="Proteomes" id="UP000823941"/>
    </source>
</evidence>